<evidence type="ECO:0000313" key="6">
    <source>
        <dbReference type="Proteomes" id="UP000824334"/>
    </source>
</evidence>
<feature type="domain" description="Response regulatory" evidence="4">
    <location>
        <begin position="8"/>
        <end position="127"/>
    </location>
</feature>
<evidence type="ECO:0000256" key="2">
    <source>
        <dbReference type="PROSITE-ProRule" id="PRU00169"/>
    </source>
</evidence>
<dbReference type="InterPro" id="IPR001789">
    <property type="entry name" value="Sig_transdc_resp-reg_receiver"/>
</dbReference>
<evidence type="ECO:0000256" key="1">
    <source>
        <dbReference type="ARBA" id="ARBA00022553"/>
    </source>
</evidence>
<organism evidence="5 6">
    <name type="scientific">Brevundimonas nasdae</name>
    <dbReference type="NCBI Taxonomy" id="172043"/>
    <lineage>
        <taxon>Bacteria</taxon>
        <taxon>Pseudomonadati</taxon>
        <taxon>Pseudomonadota</taxon>
        <taxon>Alphaproteobacteria</taxon>
        <taxon>Caulobacterales</taxon>
        <taxon>Caulobacteraceae</taxon>
        <taxon>Brevundimonas</taxon>
    </lineage>
</organism>
<feature type="modified residue" description="4-aspartylphosphate" evidence="2">
    <location>
        <position position="58"/>
    </location>
</feature>
<feature type="region of interest" description="Disordered" evidence="3">
    <location>
        <begin position="147"/>
        <end position="167"/>
    </location>
</feature>
<dbReference type="RefSeq" id="WP_219354635.1">
    <property type="nucleotide sequence ID" value="NZ_CP080034.1"/>
</dbReference>
<reference evidence="5 6" key="1">
    <citation type="submission" date="2021-07" db="EMBL/GenBank/DDBJ databases">
        <title>Isolation and characterization of bacteria from a gold mining with a capacity of golden bioaccumulation.</title>
        <authorList>
            <person name="Yang X.J."/>
        </authorList>
    </citation>
    <scope>NUCLEOTIDE SEQUENCE [LARGE SCALE GENOMIC DNA]</scope>
    <source>
        <strain evidence="5 6">Au29</strain>
    </source>
</reference>
<dbReference type="PANTHER" id="PTHR44591">
    <property type="entry name" value="STRESS RESPONSE REGULATOR PROTEIN 1"/>
    <property type="match status" value="1"/>
</dbReference>
<dbReference type="InterPro" id="IPR050595">
    <property type="entry name" value="Bact_response_regulator"/>
</dbReference>
<protein>
    <submittedName>
        <fullName evidence="5">Response regulator</fullName>
    </submittedName>
</protein>
<keyword evidence="6" id="KW-1185">Reference proteome</keyword>
<accession>A0ABX8TCS7</accession>
<evidence type="ECO:0000256" key="3">
    <source>
        <dbReference type="SAM" id="MobiDB-lite"/>
    </source>
</evidence>
<evidence type="ECO:0000313" key="5">
    <source>
        <dbReference type="EMBL" id="QYC08960.1"/>
    </source>
</evidence>
<sequence>MPHLQSLSVLLVDDNPHMCAITTAVLYSFGIRNVLESHDGAKALAMLDQHPVDIAIVDFNMAPMDGVAFTRHVRTSPASPNIYLPIIMMTGHSEKARVFEARDAGVTEFLTKPIMAKTMLDRISAVILKPRLFVQAETYTGPCRRRRDAEGYAGPFRRSGDVARSRA</sequence>
<keyword evidence="1 2" id="KW-0597">Phosphoprotein</keyword>
<gene>
    <name evidence="5" type="ORF">KWG56_09925</name>
</gene>
<dbReference type="PANTHER" id="PTHR44591:SF3">
    <property type="entry name" value="RESPONSE REGULATORY DOMAIN-CONTAINING PROTEIN"/>
    <property type="match status" value="1"/>
</dbReference>
<dbReference type="EMBL" id="CP080034">
    <property type="protein sequence ID" value="QYC08960.1"/>
    <property type="molecule type" value="Genomic_DNA"/>
</dbReference>
<dbReference type="Proteomes" id="UP000824334">
    <property type="component" value="Chromosome"/>
</dbReference>
<dbReference type="SMART" id="SM00448">
    <property type="entry name" value="REC"/>
    <property type="match status" value="1"/>
</dbReference>
<name>A0ABX8TCS7_9CAUL</name>
<feature type="compositionally biased region" description="Basic and acidic residues" evidence="3">
    <location>
        <begin position="158"/>
        <end position="167"/>
    </location>
</feature>
<proteinExistence type="predicted"/>
<dbReference type="Pfam" id="PF00072">
    <property type="entry name" value="Response_reg"/>
    <property type="match status" value="1"/>
</dbReference>
<evidence type="ECO:0000259" key="4">
    <source>
        <dbReference type="PROSITE" id="PS50110"/>
    </source>
</evidence>
<dbReference type="GeneID" id="94375586"/>
<dbReference type="PROSITE" id="PS50110">
    <property type="entry name" value="RESPONSE_REGULATORY"/>
    <property type="match status" value="1"/>
</dbReference>